<gene>
    <name evidence="5" type="ORF">LSUE1_G007872</name>
</gene>
<keyword evidence="6" id="KW-1185">Reference proteome</keyword>
<keyword evidence="1" id="KW-0489">Methyltransferase</keyword>
<feature type="domain" description="Post-SET" evidence="4">
    <location>
        <begin position="122"/>
        <end position="138"/>
    </location>
</feature>
<evidence type="ECO:0000256" key="2">
    <source>
        <dbReference type="ARBA" id="ARBA00022679"/>
    </source>
</evidence>
<dbReference type="EMBL" id="QGMK01000898">
    <property type="protein sequence ID" value="TVY75977.1"/>
    <property type="molecule type" value="Genomic_DNA"/>
</dbReference>
<evidence type="ECO:0000256" key="1">
    <source>
        <dbReference type="ARBA" id="ARBA00022603"/>
    </source>
</evidence>
<dbReference type="SUPFAM" id="SSF82199">
    <property type="entry name" value="SET domain"/>
    <property type="match status" value="1"/>
</dbReference>
<dbReference type="Proteomes" id="UP000469558">
    <property type="component" value="Unassembled WGS sequence"/>
</dbReference>
<keyword evidence="2" id="KW-0808">Transferase</keyword>
<dbReference type="PROSITE" id="PS50868">
    <property type="entry name" value="POST_SET"/>
    <property type="match status" value="1"/>
</dbReference>
<feature type="compositionally biased region" description="Gly residues" evidence="3">
    <location>
        <begin position="249"/>
        <end position="259"/>
    </location>
</feature>
<dbReference type="AlphaFoldDB" id="A0A8T9C6X1"/>
<dbReference type="GO" id="GO:0008168">
    <property type="term" value="F:methyltransferase activity"/>
    <property type="evidence" value="ECO:0007669"/>
    <property type="project" value="UniProtKB-KW"/>
</dbReference>
<sequence length="286" mass="30586">MAPLTPFWAQPSHPEVQKVLFSTEKDFTTKSLSTVSLPPFAFFAKMAFPPCTLAEKATYATVQIGRDTHTNLNSDLVYINHSCVPSVIFDTTSRSILAGPSGLEPGQELTFFYPSTEWEMAQGFDCFCGAETCRGFIAGAKQMKTKDLEGLWLNAHIRELLEERLANAGSHGTQNGSTVIPAQGQANGSSEQKIEDATEVALLESLKQAEKLVEAAKHALDTYVSHYGKVAQNDGAKANGVGSRELSGEMGGDTNGNGAEGEQRRGVTSREMSGEMGGDTSSAPLA</sequence>
<feature type="compositionally biased region" description="Polar residues" evidence="3">
    <location>
        <begin position="170"/>
        <end position="191"/>
    </location>
</feature>
<organism evidence="5 6">
    <name type="scientific">Lachnellula suecica</name>
    <dbReference type="NCBI Taxonomy" id="602035"/>
    <lineage>
        <taxon>Eukaryota</taxon>
        <taxon>Fungi</taxon>
        <taxon>Dikarya</taxon>
        <taxon>Ascomycota</taxon>
        <taxon>Pezizomycotina</taxon>
        <taxon>Leotiomycetes</taxon>
        <taxon>Helotiales</taxon>
        <taxon>Lachnaceae</taxon>
        <taxon>Lachnellula</taxon>
    </lineage>
</organism>
<evidence type="ECO:0000256" key="3">
    <source>
        <dbReference type="SAM" id="MobiDB-lite"/>
    </source>
</evidence>
<evidence type="ECO:0000313" key="5">
    <source>
        <dbReference type="EMBL" id="TVY75977.1"/>
    </source>
</evidence>
<comment type="caution">
    <text evidence="5">The sequence shown here is derived from an EMBL/GenBank/DDBJ whole genome shotgun (WGS) entry which is preliminary data.</text>
</comment>
<dbReference type="InterPro" id="IPR003616">
    <property type="entry name" value="Post-SET_dom"/>
</dbReference>
<accession>A0A8T9C6X1</accession>
<dbReference type="GO" id="GO:0032259">
    <property type="term" value="P:methylation"/>
    <property type="evidence" value="ECO:0007669"/>
    <property type="project" value="UniProtKB-KW"/>
</dbReference>
<feature type="region of interest" description="Disordered" evidence="3">
    <location>
        <begin position="169"/>
        <end position="193"/>
    </location>
</feature>
<dbReference type="Gene3D" id="2.170.270.10">
    <property type="entry name" value="SET domain"/>
    <property type="match status" value="1"/>
</dbReference>
<name>A0A8T9C6X1_9HELO</name>
<dbReference type="InterPro" id="IPR053201">
    <property type="entry name" value="Flavunoidine_N-MTase"/>
</dbReference>
<reference evidence="5 6" key="1">
    <citation type="submission" date="2018-05" db="EMBL/GenBank/DDBJ databases">
        <title>Genome sequencing and assembly of the regulated plant pathogen Lachnellula willkommii and related sister species for the development of diagnostic species identification markers.</title>
        <authorList>
            <person name="Giroux E."/>
            <person name="Bilodeau G."/>
        </authorList>
    </citation>
    <scope>NUCLEOTIDE SEQUENCE [LARGE SCALE GENOMIC DNA]</scope>
    <source>
        <strain evidence="5 6">CBS 268.59</strain>
    </source>
</reference>
<dbReference type="PANTHER" id="PTHR12350:SF19">
    <property type="entry name" value="SET DOMAIN-CONTAINING PROTEIN"/>
    <property type="match status" value="1"/>
</dbReference>
<proteinExistence type="predicted"/>
<dbReference type="OrthoDB" id="5984008at2759"/>
<evidence type="ECO:0000313" key="6">
    <source>
        <dbReference type="Proteomes" id="UP000469558"/>
    </source>
</evidence>
<feature type="region of interest" description="Disordered" evidence="3">
    <location>
        <begin position="233"/>
        <end position="286"/>
    </location>
</feature>
<protein>
    <recommendedName>
        <fullName evidence="4">Post-SET domain-containing protein</fullName>
    </recommendedName>
</protein>
<dbReference type="InterPro" id="IPR046341">
    <property type="entry name" value="SET_dom_sf"/>
</dbReference>
<dbReference type="PANTHER" id="PTHR12350">
    <property type="entry name" value="HISTONE-LYSINE N-METHYLTRANSFERASE-RELATED"/>
    <property type="match status" value="1"/>
</dbReference>
<evidence type="ECO:0000259" key="4">
    <source>
        <dbReference type="PROSITE" id="PS50868"/>
    </source>
</evidence>